<keyword evidence="6" id="KW-0029">Amino-acid transport</keyword>
<dbReference type="InterPro" id="IPR035906">
    <property type="entry name" value="MetI-like_sf"/>
</dbReference>
<dbReference type="CDD" id="cd06261">
    <property type="entry name" value="TM_PBP2"/>
    <property type="match status" value="1"/>
</dbReference>
<evidence type="ECO:0000256" key="4">
    <source>
        <dbReference type="ARBA" id="ARBA00022475"/>
    </source>
</evidence>
<evidence type="ECO:0000313" key="14">
    <source>
        <dbReference type="EMBL" id="KIQ28832.1"/>
    </source>
</evidence>
<comment type="similarity">
    <text evidence="2">Belongs to the binding-protein-dependent transport system permease family. HisMQ subfamily.</text>
</comment>
<dbReference type="OrthoDB" id="9809799at2"/>
<dbReference type="FunFam" id="1.10.3720.10:FF:000006">
    <property type="entry name" value="Glutamate/aspartate ABC transporter, permease protein GltK"/>
    <property type="match status" value="1"/>
</dbReference>
<evidence type="ECO:0000256" key="1">
    <source>
        <dbReference type="ARBA" id="ARBA00004429"/>
    </source>
</evidence>
<comment type="subunit">
    <text evidence="10">The complex is composed of two ATP-binding proteins (GltL), two transmembrane proteins (GltJ and GltK) and a solute-binding protein (GltI).</text>
</comment>
<keyword evidence="7 12" id="KW-1133">Transmembrane helix</keyword>
<dbReference type="GO" id="GO:0043190">
    <property type="term" value="C:ATP-binding cassette (ABC) transporter complex"/>
    <property type="evidence" value="ECO:0007669"/>
    <property type="project" value="InterPro"/>
</dbReference>
<proteinExistence type="inferred from homology"/>
<dbReference type="Pfam" id="PF00528">
    <property type="entry name" value="BPD_transp_1"/>
    <property type="match status" value="1"/>
</dbReference>
<evidence type="ECO:0000256" key="12">
    <source>
        <dbReference type="RuleBase" id="RU363032"/>
    </source>
</evidence>
<dbReference type="EMBL" id="JXQQ01000047">
    <property type="protein sequence ID" value="KIQ28832.1"/>
    <property type="molecule type" value="Genomic_DNA"/>
</dbReference>
<dbReference type="InterPro" id="IPR010065">
    <property type="entry name" value="AA_ABC_transptr_permease_3TM"/>
</dbReference>
<dbReference type="PANTHER" id="PTHR30614">
    <property type="entry name" value="MEMBRANE COMPONENT OF AMINO ACID ABC TRANSPORTER"/>
    <property type="match status" value="1"/>
</dbReference>
<dbReference type="AlphaFoldDB" id="A0A0D0KRX6"/>
<keyword evidence="5 12" id="KW-0812">Transmembrane</keyword>
<evidence type="ECO:0000256" key="8">
    <source>
        <dbReference type="ARBA" id="ARBA00023136"/>
    </source>
</evidence>
<feature type="transmembrane region" description="Helical" evidence="12">
    <location>
        <begin position="25"/>
        <end position="49"/>
    </location>
</feature>
<dbReference type="Proteomes" id="UP000032067">
    <property type="component" value="Unassembled WGS sequence"/>
</dbReference>
<protein>
    <recommendedName>
        <fullName evidence="11">Glutamate/aspartate import permease protein GltK</fullName>
    </recommendedName>
</protein>
<accession>A0A0D0KRX6</accession>
<dbReference type="GO" id="GO:0006865">
    <property type="term" value="P:amino acid transport"/>
    <property type="evidence" value="ECO:0007669"/>
    <property type="project" value="UniProtKB-KW"/>
</dbReference>
<feature type="transmembrane region" description="Helical" evidence="12">
    <location>
        <begin position="94"/>
        <end position="111"/>
    </location>
</feature>
<dbReference type="NCBIfam" id="TIGR01726">
    <property type="entry name" value="HEQRo_perm_3TM"/>
    <property type="match status" value="1"/>
</dbReference>
<keyword evidence="4" id="KW-1003">Cell membrane</keyword>
<evidence type="ECO:0000256" key="9">
    <source>
        <dbReference type="ARBA" id="ARBA00060298"/>
    </source>
</evidence>
<evidence type="ECO:0000256" key="11">
    <source>
        <dbReference type="ARBA" id="ARBA00073645"/>
    </source>
</evidence>
<name>A0A0D0KRX6_VARPD</name>
<dbReference type="InterPro" id="IPR000515">
    <property type="entry name" value="MetI-like"/>
</dbReference>
<evidence type="ECO:0000256" key="10">
    <source>
        <dbReference type="ARBA" id="ARBA00062718"/>
    </source>
</evidence>
<comment type="caution">
    <text evidence="14">The sequence shown here is derived from an EMBL/GenBank/DDBJ whole genome shotgun (WGS) entry which is preliminary data.</text>
</comment>
<sequence>MLQIINDYWVYFLIGQYPNGPLGGLVLTLLLASCGLVLALPLGIVLGLARVSPWRWLRWPVTGFVFVVRGLPLLMVIFWAYFFLPSVTGVKTDQFTTMLIALVIFDAAYLAEIVRAGIQGLPRGQMETARALGLSYFRAMRLVVLPQALRSMLPSLVNQFVSTIKETSLGYIIGLAEVSFIATQINTQVFTKPAQIYLILGGTYFILCFGLSRFAYWLERRLARRGMSTIGSTSASAPKVSA</sequence>
<feature type="transmembrane region" description="Helical" evidence="12">
    <location>
        <begin position="61"/>
        <end position="82"/>
    </location>
</feature>
<gene>
    <name evidence="14" type="ORF">RT97_20110</name>
</gene>
<comment type="subcellular location">
    <subcellularLocation>
        <location evidence="1">Cell inner membrane</location>
        <topology evidence="1">Multi-pass membrane protein</topology>
    </subcellularLocation>
    <subcellularLocation>
        <location evidence="12">Cell membrane</location>
        <topology evidence="12">Multi-pass membrane protein</topology>
    </subcellularLocation>
</comment>
<evidence type="ECO:0000259" key="13">
    <source>
        <dbReference type="PROSITE" id="PS50928"/>
    </source>
</evidence>
<dbReference type="Gene3D" id="1.10.3720.10">
    <property type="entry name" value="MetI-like"/>
    <property type="match status" value="1"/>
</dbReference>
<evidence type="ECO:0000256" key="7">
    <source>
        <dbReference type="ARBA" id="ARBA00022989"/>
    </source>
</evidence>
<evidence type="ECO:0000313" key="15">
    <source>
        <dbReference type="Proteomes" id="UP000032067"/>
    </source>
</evidence>
<evidence type="ECO:0000256" key="6">
    <source>
        <dbReference type="ARBA" id="ARBA00022970"/>
    </source>
</evidence>
<dbReference type="PANTHER" id="PTHR30614:SF21">
    <property type="entry name" value="AMINO ACID ABC TRANSPORTER PERMEASE"/>
    <property type="match status" value="1"/>
</dbReference>
<feature type="domain" description="ABC transmembrane type-1" evidence="13">
    <location>
        <begin position="25"/>
        <end position="215"/>
    </location>
</feature>
<evidence type="ECO:0000256" key="3">
    <source>
        <dbReference type="ARBA" id="ARBA00022448"/>
    </source>
</evidence>
<keyword evidence="8 12" id="KW-0472">Membrane</keyword>
<dbReference type="PROSITE" id="PS50928">
    <property type="entry name" value="ABC_TM1"/>
    <property type="match status" value="1"/>
</dbReference>
<dbReference type="RefSeq" id="WP_042580586.1">
    <property type="nucleotide sequence ID" value="NZ_JXQQ01000047.1"/>
</dbReference>
<dbReference type="SUPFAM" id="SSF161098">
    <property type="entry name" value="MetI-like"/>
    <property type="match status" value="1"/>
</dbReference>
<keyword evidence="3 12" id="KW-0813">Transport</keyword>
<evidence type="ECO:0000256" key="5">
    <source>
        <dbReference type="ARBA" id="ARBA00022692"/>
    </source>
</evidence>
<reference evidence="14 15" key="1">
    <citation type="submission" date="2014-12" db="EMBL/GenBank/DDBJ databases">
        <title>16Stimator: statistical estimation of ribosomal gene copy numbers from draft genome assemblies.</title>
        <authorList>
            <person name="Perisin M.A."/>
            <person name="Vetter M."/>
            <person name="Gilbert J.A."/>
            <person name="Bergelson J."/>
        </authorList>
    </citation>
    <scope>NUCLEOTIDE SEQUENCE [LARGE SCALE GENOMIC DNA]</scope>
    <source>
        <strain evidence="14 15">MEDvA23</strain>
    </source>
</reference>
<evidence type="ECO:0000256" key="2">
    <source>
        <dbReference type="ARBA" id="ARBA00010072"/>
    </source>
</evidence>
<comment type="function">
    <text evidence="9">Part of the ABC transporter complex GltIJKL involved in glutamate and aspartate uptake. Probably responsible for the translocation of the substrate across the membrane.</text>
</comment>
<dbReference type="InterPro" id="IPR043429">
    <property type="entry name" value="ArtM/GltK/GlnP/TcyL/YhdX-like"/>
</dbReference>
<organism evidence="14 15">
    <name type="scientific">Variovorax paradoxus</name>
    <dbReference type="NCBI Taxonomy" id="34073"/>
    <lineage>
        <taxon>Bacteria</taxon>
        <taxon>Pseudomonadati</taxon>
        <taxon>Pseudomonadota</taxon>
        <taxon>Betaproteobacteria</taxon>
        <taxon>Burkholderiales</taxon>
        <taxon>Comamonadaceae</taxon>
        <taxon>Variovorax</taxon>
    </lineage>
</organism>
<dbReference type="GO" id="GO:0022857">
    <property type="term" value="F:transmembrane transporter activity"/>
    <property type="evidence" value="ECO:0007669"/>
    <property type="project" value="InterPro"/>
</dbReference>
<feature type="transmembrane region" description="Helical" evidence="12">
    <location>
        <begin position="196"/>
        <end position="218"/>
    </location>
</feature>